<evidence type="ECO:0000256" key="8">
    <source>
        <dbReference type="SAM" id="MobiDB-lite"/>
    </source>
</evidence>
<dbReference type="CDD" id="cd18791">
    <property type="entry name" value="SF2_C_RHA"/>
    <property type="match status" value="1"/>
</dbReference>
<accession>A0A388KVU8</accession>
<evidence type="ECO:0000256" key="7">
    <source>
        <dbReference type="ARBA" id="ARBA00047984"/>
    </source>
</evidence>
<gene>
    <name evidence="11" type="ORF">CBR_g17902</name>
</gene>
<dbReference type="InterPro" id="IPR014001">
    <property type="entry name" value="Helicase_ATP-bd"/>
</dbReference>
<dbReference type="FunFam" id="3.40.50.300:FF:000767">
    <property type="entry name" value="Putative ATP-dependent RNA helicase DHX35"/>
    <property type="match status" value="1"/>
</dbReference>
<comment type="similarity">
    <text evidence="1">Belongs to the DEAD box helicase family. DEAH subfamily.</text>
</comment>
<dbReference type="Pfam" id="PF07717">
    <property type="entry name" value="OB_NTP_bind"/>
    <property type="match status" value="1"/>
</dbReference>
<dbReference type="InterPro" id="IPR011545">
    <property type="entry name" value="DEAD/DEAH_box_helicase_dom"/>
</dbReference>
<dbReference type="InterPro" id="IPR011709">
    <property type="entry name" value="DEAD-box_helicase_OB_fold"/>
</dbReference>
<dbReference type="SUPFAM" id="SSF52540">
    <property type="entry name" value="P-loop containing nucleoside triphosphate hydrolases"/>
    <property type="match status" value="1"/>
</dbReference>
<keyword evidence="5" id="KW-0347">Helicase</keyword>
<feature type="compositionally biased region" description="Basic and acidic residues" evidence="8">
    <location>
        <begin position="242"/>
        <end position="252"/>
    </location>
</feature>
<dbReference type="InterPro" id="IPR027417">
    <property type="entry name" value="P-loop_NTPase"/>
</dbReference>
<evidence type="ECO:0000256" key="3">
    <source>
        <dbReference type="ARBA" id="ARBA00022741"/>
    </source>
</evidence>
<evidence type="ECO:0000313" key="11">
    <source>
        <dbReference type="EMBL" id="GBG74190.1"/>
    </source>
</evidence>
<evidence type="ECO:0000256" key="2">
    <source>
        <dbReference type="ARBA" id="ARBA00012552"/>
    </source>
</evidence>
<dbReference type="Gene3D" id="3.40.50.300">
    <property type="entry name" value="P-loop containing nucleotide triphosphate hydrolases"/>
    <property type="match status" value="2"/>
</dbReference>
<keyword evidence="4" id="KW-0378">Hydrolase</keyword>
<dbReference type="GO" id="GO:0003723">
    <property type="term" value="F:RNA binding"/>
    <property type="evidence" value="ECO:0007669"/>
    <property type="project" value="TreeGrafter"/>
</dbReference>
<dbReference type="SMART" id="SM00382">
    <property type="entry name" value="AAA"/>
    <property type="match status" value="1"/>
</dbReference>
<dbReference type="InterPro" id="IPR001650">
    <property type="entry name" value="Helicase_C-like"/>
</dbReference>
<feature type="domain" description="Helicase ATP-binding" evidence="9">
    <location>
        <begin position="61"/>
        <end position="222"/>
    </location>
</feature>
<proteinExistence type="inferred from homology"/>
<protein>
    <recommendedName>
        <fullName evidence="2">RNA helicase</fullName>
        <ecNumber evidence="2">3.6.4.13</ecNumber>
    </recommendedName>
</protein>
<dbReference type="GO" id="GO:0003724">
    <property type="term" value="F:RNA helicase activity"/>
    <property type="evidence" value="ECO:0007669"/>
    <property type="project" value="UniProtKB-EC"/>
</dbReference>
<comment type="caution">
    <text evidence="11">The sequence shown here is derived from an EMBL/GenBank/DDBJ whole genome shotgun (WGS) entry which is preliminary data.</text>
</comment>
<dbReference type="InterPro" id="IPR003593">
    <property type="entry name" value="AAA+_ATPase"/>
</dbReference>
<dbReference type="PANTHER" id="PTHR18934:SF136">
    <property type="entry name" value="ATP-DEPENDENT RNA HELICASE DHX35-RELATED"/>
    <property type="match status" value="1"/>
</dbReference>
<dbReference type="SMART" id="SM00487">
    <property type="entry name" value="DEXDc"/>
    <property type="match status" value="1"/>
</dbReference>
<dbReference type="Pfam" id="PF00271">
    <property type="entry name" value="Helicase_C"/>
    <property type="match status" value="1"/>
</dbReference>
<evidence type="ECO:0000259" key="9">
    <source>
        <dbReference type="PROSITE" id="PS51192"/>
    </source>
</evidence>
<dbReference type="Pfam" id="PF00270">
    <property type="entry name" value="DEAD"/>
    <property type="match status" value="1"/>
</dbReference>
<name>A0A388KVU8_CHABU</name>
<dbReference type="SMART" id="SM00490">
    <property type="entry name" value="HELICc"/>
    <property type="match status" value="1"/>
</dbReference>
<dbReference type="EC" id="3.6.4.13" evidence="2"/>
<evidence type="ECO:0000256" key="6">
    <source>
        <dbReference type="ARBA" id="ARBA00022840"/>
    </source>
</evidence>
<keyword evidence="3" id="KW-0547">Nucleotide-binding</keyword>
<dbReference type="PROSITE" id="PS00690">
    <property type="entry name" value="DEAH_ATP_HELICASE"/>
    <property type="match status" value="1"/>
</dbReference>
<dbReference type="PROSITE" id="PS51194">
    <property type="entry name" value="HELICASE_CTER"/>
    <property type="match status" value="1"/>
</dbReference>
<comment type="catalytic activity">
    <reaction evidence="7">
        <text>ATP + H2O = ADP + phosphate + H(+)</text>
        <dbReference type="Rhea" id="RHEA:13065"/>
        <dbReference type="ChEBI" id="CHEBI:15377"/>
        <dbReference type="ChEBI" id="CHEBI:15378"/>
        <dbReference type="ChEBI" id="CHEBI:30616"/>
        <dbReference type="ChEBI" id="CHEBI:43474"/>
        <dbReference type="ChEBI" id="CHEBI:456216"/>
        <dbReference type="EC" id="3.6.4.13"/>
    </reaction>
</comment>
<feature type="domain" description="Helicase C-terminal" evidence="10">
    <location>
        <begin position="287"/>
        <end position="467"/>
    </location>
</feature>
<dbReference type="InterPro" id="IPR002464">
    <property type="entry name" value="DNA/RNA_helicase_DEAH_CS"/>
</dbReference>
<evidence type="ECO:0000256" key="1">
    <source>
        <dbReference type="ARBA" id="ARBA00008792"/>
    </source>
</evidence>
<dbReference type="OrthoDB" id="10253254at2759"/>
<dbReference type="Gene3D" id="1.20.120.1080">
    <property type="match status" value="1"/>
</dbReference>
<organism evidence="11 12">
    <name type="scientific">Chara braunii</name>
    <name type="common">Braun's stonewort</name>
    <dbReference type="NCBI Taxonomy" id="69332"/>
    <lineage>
        <taxon>Eukaryota</taxon>
        <taxon>Viridiplantae</taxon>
        <taxon>Streptophyta</taxon>
        <taxon>Charophyceae</taxon>
        <taxon>Charales</taxon>
        <taxon>Characeae</taxon>
        <taxon>Chara</taxon>
    </lineage>
</organism>
<dbReference type="SMART" id="SM00847">
    <property type="entry name" value="HA2"/>
    <property type="match status" value="1"/>
</dbReference>
<dbReference type="AlphaFoldDB" id="A0A388KVU8"/>
<reference evidence="11 12" key="1">
    <citation type="journal article" date="2018" name="Cell">
        <title>The Chara Genome: Secondary Complexity and Implications for Plant Terrestrialization.</title>
        <authorList>
            <person name="Nishiyama T."/>
            <person name="Sakayama H."/>
            <person name="Vries J.D."/>
            <person name="Buschmann H."/>
            <person name="Saint-Marcoux D."/>
            <person name="Ullrich K.K."/>
            <person name="Haas F.B."/>
            <person name="Vanderstraeten L."/>
            <person name="Becker D."/>
            <person name="Lang D."/>
            <person name="Vosolsobe S."/>
            <person name="Rombauts S."/>
            <person name="Wilhelmsson P.K.I."/>
            <person name="Janitza P."/>
            <person name="Kern R."/>
            <person name="Heyl A."/>
            <person name="Rumpler F."/>
            <person name="Villalobos L.I.A.C."/>
            <person name="Clay J.M."/>
            <person name="Skokan R."/>
            <person name="Toyoda A."/>
            <person name="Suzuki Y."/>
            <person name="Kagoshima H."/>
            <person name="Schijlen E."/>
            <person name="Tajeshwar N."/>
            <person name="Catarino B."/>
            <person name="Hetherington A.J."/>
            <person name="Saltykova A."/>
            <person name="Bonnot C."/>
            <person name="Breuninger H."/>
            <person name="Symeonidi A."/>
            <person name="Radhakrishnan G.V."/>
            <person name="Van Nieuwerburgh F."/>
            <person name="Deforce D."/>
            <person name="Chang C."/>
            <person name="Karol K.G."/>
            <person name="Hedrich R."/>
            <person name="Ulvskov P."/>
            <person name="Glockner G."/>
            <person name="Delwiche C.F."/>
            <person name="Petrasek J."/>
            <person name="Van de Peer Y."/>
            <person name="Friml J."/>
            <person name="Beilby M."/>
            <person name="Dolan L."/>
            <person name="Kohara Y."/>
            <person name="Sugano S."/>
            <person name="Fujiyama A."/>
            <person name="Delaux P.-M."/>
            <person name="Quint M."/>
            <person name="TheiBen G."/>
            <person name="Hagemann M."/>
            <person name="Harholt J."/>
            <person name="Dunand C."/>
            <person name="Zachgo S."/>
            <person name="Langdale J."/>
            <person name="Maumus F."/>
            <person name="Straeten D.V.D."/>
            <person name="Gould S.B."/>
            <person name="Rensing S.A."/>
        </authorList>
    </citation>
    <scope>NUCLEOTIDE SEQUENCE [LARGE SCALE GENOMIC DNA]</scope>
    <source>
        <strain evidence="11 12">S276</strain>
    </source>
</reference>
<dbReference type="EMBL" id="BFEA01000198">
    <property type="protein sequence ID" value="GBG74190.1"/>
    <property type="molecule type" value="Genomic_DNA"/>
</dbReference>
<feature type="region of interest" description="Disordered" evidence="8">
    <location>
        <begin position="217"/>
        <end position="252"/>
    </location>
</feature>
<keyword evidence="12" id="KW-1185">Reference proteome</keyword>
<dbReference type="InterPro" id="IPR007502">
    <property type="entry name" value="Helicase-assoc_dom"/>
</dbReference>
<dbReference type="Gramene" id="GBG74190">
    <property type="protein sequence ID" value="GBG74190"/>
    <property type="gene ID" value="CBR_g17902"/>
</dbReference>
<evidence type="ECO:0000259" key="10">
    <source>
        <dbReference type="PROSITE" id="PS51194"/>
    </source>
</evidence>
<dbReference type="Pfam" id="PF21010">
    <property type="entry name" value="HA2_C"/>
    <property type="match status" value="1"/>
</dbReference>
<dbReference type="GO" id="GO:0005524">
    <property type="term" value="F:ATP binding"/>
    <property type="evidence" value="ECO:0007669"/>
    <property type="project" value="UniProtKB-KW"/>
</dbReference>
<keyword evidence="6" id="KW-0067">ATP-binding</keyword>
<dbReference type="PROSITE" id="PS51192">
    <property type="entry name" value="HELICASE_ATP_BIND_1"/>
    <property type="match status" value="1"/>
</dbReference>
<sequence>MSYFWKPGVKQPDQPPLSRRIHRDFDDDNDQDVSLLSSRSSLYGPNQSQRLPVHEYRKAILYLVEKHATTVIVGETGSGKSTQIPQFLYEAGWAAGGRQIVCTQPRRVAVRTLAAHVAEQMGGSEVGYAVRFENATSENTRIKYVTDGLLIQEMMENPLLSSYGVIMVDEAHERSLATDLLLGLLKKVQRRRPDLRLVICSATLDAKEIADYFDATEHHGGNTRSVADRTEEEEEEEDGEKNEDSRDARKTCDLPSKKPAILSVEGRAYPVEILYLEEPTSNYLQCAVTTVIRIHQEEPLGSSGDILVFLTGQKEVETAAQMIHDEIHELPPNSRSIIPLPLYAGLPKDEVDKVFGSPTRRGHRKVVLSTNVAETSVTMEGIVYVIDSGFVKQKFYDPIRGVESLMVVPISRASAKQRAGRAGRVRPGKCFRLYTEEYFQESMEPRSIPEMERSDLTATVLQLKALGIDNIMRFDFLSPPPPEMMIRALEKLYGIGILGRDARLTPLGTRIAEVIPQEPMLAKMLIASGEMGCSEEVLTIAAALSVQRLWFSARNSPRELDAAKSRFAVGEGDLVTYLNVYEGFLRSKKSSKWCHENCLNYHNVSKVADIRYQLCRKLKRLGVPFNSCGTELEKVMKCITASLFMNAARLLPDGDGRTYQSIQGGNLFHIHPSSVLSKSTPKWVVYFTCRATDEAYIVDVSTIKMEWLTELAPHFYQSKEKGKMAV</sequence>
<dbReference type="STRING" id="69332.A0A388KVU8"/>
<dbReference type="FunFam" id="3.40.50.300:FF:000578">
    <property type="entry name" value="probable ATP-dependent RNA helicase DHX35"/>
    <property type="match status" value="1"/>
</dbReference>
<feature type="compositionally biased region" description="Acidic residues" evidence="8">
    <location>
        <begin position="230"/>
        <end position="241"/>
    </location>
</feature>
<dbReference type="PANTHER" id="PTHR18934">
    <property type="entry name" value="ATP-DEPENDENT RNA HELICASE"/>
    <property type="match status" value="1"/>
</dbReference>
<dbReference type="Proteomes" id="UP000265515">
    <property type="component" value="Unassembled WGS sequence"/>
</dbReference>
<evidence type="ECO:0000256" key="4">
    <source>
        <dbReference type="ARBA" id="ARBA00022801"/>
    </source>
</evidence>
<dbReference type="GO" id="GO:0016787">
    <property type="term" value="F:hydrolase activity"/>
    <property type="evidence" value="ECO:0007669"/>
    <property type="project" value="UniProtKB-KW"/>
</dbReference>
<dbReference type="OMA" id="FHEVMET"/>
<evidence type="ECO:0000256" key="5">
    <source>
        <dbReference type="ARBA" id="ARBA00022806"/>
    </source>
</evidence>
<evidence type="ECO:0000313" key="12">
    <source>
        <dbReference type="Proteomes" id="UP000265515"/>
    </source>
</evidence>